<comment type="caution">
    <text evidence="15">The sequence shown here is derived from an EMBL/GenBank/DDBJ whole genome shotgun (WGS) entry which is preliminary data.</text>
</comment>
<keyword evidence="16" id="KW-1185">Reference proteome</keyword>
<keyword evidence="7" id="KW-0256">Endoplasmic reticulum</keyword>
<evidence type="ECO:0000256" key="12">
    <source>
        <dbReference type="ARBA" id="ARBA00023157"/>
    </source>
</evidence>
<evidence type="ECO:0000256" key="6">
    <source>
        <dbReference type="ARBA" id="ARBA00022723"/>
    </source>
</evidence>
<keyword evidence="5" id="KW-0812">Transmembrane</keyword>
<dbReference type="InterPro" id="IPR003406">
    <property type="entry name" value="Glyco_trans_14"/>
</dbReference>
<protein>
    <recommendedName>
        <fullName evidence="14">Peptide O-xylosyltransferase</fullName>
    </recommendedName>
</protein>
<dbReference type="GO" id="GO:0015012">
    <property type="term" value="P:heparan sulfate proteoglycan biosynthetic process"/>
    <property type="evidence" value="ECO:0007669"/>
    <property type="project" value="TreeGrafter"/>
</dbReference>
<evidence type="ECO:0000256" key="7">
    <source>
        <dbReference type="ARBA" id="ARBA00022824"/>
    </source>
</evidence>
<dbReference type="RefSeq" id="WP_135069528.1">
    <property type="nucleotide sequence ID" value="NZ_SPSB01000001.1"/>
</dbReference>
<dbReference type="Pfam" id="PF02485">
    <property type="entry name" value="Branch"/>
    <property type="match status" value="1"/>
</dbReference>
<evidence type="ECO:0000256" key="9">
    <source>
        <dbReference type="ARBA" id="ARBA00022989"/>
    </source>
</evidence>
<keyword evidence="11" id="KW-0472">Membrane</keyword>
<gene>
    <name evidence="15" type="ORF">E4S40_00970</name>
</gene>
<keyword evidence="3" id="KW-0328">Glycosyltransferase</keyword>
<evidence type="ECO:0000256" key="8">
    <source>
        <dbReference type="ARBA" id="ARBA00022968"/>
    </source>
</evidence>
<keyword evidence="4" id="KW-0808">Transferase</keyword>
<dbReference type="GO" id="GO:0050650">
    <property type="term" value="P:chondroitin sulfate proteoglycan biosynthetic process"/>
    <property type="evidence" value="ECO:0007669"/>
    <property type="project" value="TreeGrafter"/>
</dbReference>
<evidence type="ECO:0000256" key="13">
    <source>
        <dbReference type="ARBA" id="ARBA00023180"/>
    </source>
</evidence>
<evidence type="ECO:0000256" key="4">
    <source>
        <dbReference type="ARBA" id="ARBA00022679"/>
    </source>
</evidence>
<proteinExistence type="predicted"/>
<keyword evidence="9" id="KW-1133">Transmembrane helix</keyword>
<reference evidence="15 16" key="1">
    <citation type="submission" date="2019-03" db="EMBL/GenBank/DDBJ databases">
        <title>Algoriphagus sp. nov, a new strain isolated from root system soil of mangrove plant Kandelia.</title>
        <authorList>
            <person name="Yin Q."/>
            <person name="Wang K."/>
            <person name="Song Z."/>
        </authorList>
    </citation>
    <scope>NUCLEOTIDE SEQUENCE [LARGE SCALE GENOMIC DNA]</scope>
    <source>
        <strain evidence="15 16">XY-J91</strain>
    </source>
</reference>
<dbReference type="InterPro" id="IPR043538">
    <property type="entry name" value="XYLT"/>
</dbReference>
<sequence>MYNKPYAILIISHKSKNQLERIISFFENSLFEVYIHLDKTADFKLSDIKGEFRPLINQLPCSWGEYNVTLATFSLLEKAFNDGKKYFFLISGEDFPIKSKEYLHEFVKENILNDFFNVIPLSEALNDSRLINFKNRFRFVHIPKRSPSNFLEKIKFSFFYRFKKLQIKYDFLKFSIPRNIYVGVNWFNLSRDTVEKLLIGFKGNFLLRQRLKICLSSEEILPHTLFWIIHNPQTWINDSLRFAKWKERKANPEYLDKSDVDDLLKSPALFARKFNDISVIDYLEGKLLRIN</sequence>
<evidence type="ECO:0000256" key="10">
    <source>
        <dbReference type="ARBA" id="ARBA00023034"/>
    </source>
</evidence>
<dbReference type="GO" id="GO:0046872">
    <property type="term" value="F:metal ion binding"/>
    <property type="evidence" value="ECO:0007669"/>
    <property type="project" value="UniProtKB-KW"/>
</dbReference>
<dbReference type="GO" id="GO:0030158">
    <property type="term" value="F:protein xylosyltransferase activity"/>
    <property type="evidence" value="ECO:0007669"/>
    <property type="project" value="InterPro"/>
</dbReference>
<evidence type="ECO:0000256" key="2">
    <source>
        <dbReference type="ARBA" id="ARBA00004648"/>
    </source>
</evidence>
<evidence type="ECO:0000313" key="15">
    <source>
        <dbReference type="EMBL" id="TFV97259.1"/>
    </source>
</evidence>
<dbReference type="Proteomes" id="UP000297647">
    <property type="component" value="Unassembled WGS sequence"/>
</dbReference>
<evidence type="ECO:0000313" key="16">
    <source>
        <dbReference type="Proteomes" id="UP000297647"/>
    </source>
</evidence>
<keyword evidence="8" id="KW-0735">Signal-anchor</keyword>
<dbReference type="PANTHER" id="PTHR46025">
    <property type="entry name" value="XYLOSYLTRANSFERASE OXT"/>
    <property type="match status" value="1"/>
</dbReference>
<evidence type="ECO:0000256" key="11">
    <source>
        <dbReference type="ARBA" id="ARBA00023136"/>
    </source>
</evidence>
<keyword evidence="13" id="KW-0325">Glycoprotein</keyword>
<keyword evidence="12" id="KW-1015">Disulfide bond</keyword>
<accession>A0A4Y9QY36</accession>
<organism evidence="15 16">
    <name type="scientific">Algoriphagus kandeliae</name>
    <dbReference type="NCBI Taxonomy" id="2562278"/>
    <lineage>
        <taxon>Bacteria</taxon>
        <taxon>Pseudomonadati</taxon>
        <taxon>Bacteroidota</taxon>
        <taxon>Cytophagia</taxon>
        <taxon>Cytophagales</taxon>
        <taxon>Cyclobacteriaceae</taxon>
        <taxon>Algoriphagus</taxon>
    </lineage>
</organism>
<evidence type="ECO:0000256" key="1">
    <source>
        <dbReference type="ARBA" id="ARBA00004323"/>
    </source>
</evidence>
<evidence type="ECO:0000256" key="5">
    <source>
        <dbReference type="ARBA" id="ARBA00022692"/>
    </source>
</evidence>
<comment type="subcellular location">
    <subcellularLocation>
        <location evidence="2">Endoplasmic reticulum membrane</location>
        <topology evidence="2">Single-pass type II membrane protein</topology>
    </subcellularLocation>
    <subcellularLocation>
        <location evidence="1">Golgi apparatus membrane</location>
        <topology evidence="1">Single-pass type II membrane protein</topology>
    </subcellularLocation>
</comment>
<dbReference type="GO" id="GO:0016020">
    <property type="term" value="C:membrane"/>
    <property type="evidence" value="ECO:0007669"/>
    <property type="project" value="InterPro"/>
</dbReference>
<keyword evidence="10" id="KW-0333">Golgi apparatus</keyword>
<dbReference type="OrthoDB" id="7943907at2"/>
<dbReference type="EMBL" id="SPSB01000001">
    <property type="protein sequence ID" value="TFV97259.1"/>
    <property type="molecule type" value="Genomic_DNA"/>
</dbReference>
<dbReference type="AlphaFoldDB" id="A0A4Y9QY36"/>
<keyword evidence="6" id="KW-0479">Metal-binding</keyword>
<evidence type="ECO:0000256" key="14">
    <source>
        <dbReference type="ARBA" id="ARBA00042865"/>
    </source>
</evidence>
<name>A0A4Y9QY36_9BACT</name>
<evidence type="ECO:0000256" key="3">
    <source>
        <dbReference type="ARBA" id="ARBA00022676"/>
    </source>
</evidence>
<dbReference type="PANTHER" id="PTHR46025:SF3">
    <property type="entry name" value="XYLOSYLTRANSFERASE OXT"/>
    <property type="match status" value="1"/>
</dbReference>